<dbReference type="EMBL" id="CP061336">
    <property type="protein sequence ID" value="QNU66039.1"/>
    <property type="molecule type" value="Genomic_DNA"/>
</dbReference>
<name>A0A4U7JLI4_9FIRM</name>
<sequence length="520" mass="59793">MDDINSSSFERNRYFKGKLMTTRDFETEQKYFNDKRRLLNRLFFGGGIVCGLQVIKIDDKTISIEKGIAIDSSGREVILEKNIIMDKGIITAELNKFEDEENEEFMKDLYLCIQYKEEEKDVVNSVLENKQEHNLVKDSCEIFLSDESPDTSDFGLYNLIEDKKLLCVVEDIKETKTVKESQRLKVWQTVPRFVNPGDVFEIVVTVEKGYFSDAVRLEYEIESEEFEPVEKDGFKVSYSESLKNKEWLQSYKCLVRAKETLDNKSSKIRIKDGKIKISIGDRQYIEEVHIVNSPKIIVESLKERVLKEYSNRSYDDAVLSTKGNAICLARVSIYKYKSSYTIEDVERVRADEYAVSLPLMRVLDNLDKKHDKNAAYSNDQNLIGEVRAFLAQTAATSAKTYSSGIQYIDFNTAQKVGNKYFTENEISHELGIGPVYIGTGLELNYQDTLSGILNNDSEIFYGSNTVFEDSEYAPDIVGVNIGVILYPNRGTFRIGVSLPPQKHRQKKLQGINVRWWAFRK</sequence>
<dbReference type="AlphaFoldDB" id="A0A4U7JLI4"/>
<gene>
    <name evidence="1" type="ORF">EHE19_014270</name>
</gene>
<accession>A0A4U7JLI4</accession>
<dbReference type="OrthoDB" id="1982228at2"/>
<dbReference type="RefSeq" id="WP_137696787.1">
    <property type="nucleotide sequence ID" value="NZ_CP061336.1"/>
</dbReference>
<dbReference type="Proteomes" id="UP000306409">
    <property type="component" value="Chromosome"/>
</dbReference>
<evidence type="ECO:0000313" key="2">
    <source>
        <dbReference type="Proteomes" id="UP000306409"/>
    </source>
</evidence>
<protein>
    <submittedName>
        <fullName evidence="1">Uncharacterized protein</fullName>
    </submittedName>
</protein>
<keyword evidence="2" id="KW-1185">Reference proteome</keyword>
<evidence type="ECO:0000313" key="1">
    <source>
        <dbReference type="EMBL" id="QNU66039.1"/>
    </source>
</evidence>
<dbReference type="KEGG" id="rher:EHE19_014270"/>
<reference evidence="1 2" key="1">
    <citation type="submission" date="2020-09" db="EMBL/GenBank/DDBJ databases">
        <title>Characterization and genome sequencing of Ruminiclostridium sp. nov. MA18.</title>
        <authorList>
            <person name="Rettenmaier R."/>
            <person name="Kowollik M.-L."/>
            <person name="Liebl W."/>
            <person name="Zverlov V."/>
        </authorList>
    </citation>
    <scope>NUCLEOTIDE SEQUENCE [LARGE SCALE GENOMIC DNA]</scope>
    <source>
        <strain evidence="1 2">MA18</strain>
    </source>
</reference>
<organism evidence="1 2">
    <name type="scientific">Ruminiclostridium herbifermentans</name>
    <dbReference type="NCBI Taxonomy" id="2488810"/>
    <lineage>
        <taxon>Bacteria</taxon>
        <taxon>Bacillati</taxon>
        <taxon>Bacillota</taxon>
        <taxon>Clostridia</taxon>
        <taxon>Eubacteriales</taxon>
        <taxon>Oscillospiraceae</taxon>
        <taxon>Ruminiclostridium</taxon>
    </lineage>
</organism>
<proteinExistence type="predicted"/>